<dbReference type="Gene3D" id="2.40.50.1020">
    <property type="entry name" value="LytTr DNA-binding domain"/>
    <property type="match status" value="1"/>
</dbReference>
<dbReference type="PATRIC" id="fig|188932.3.peg.2458"/>
<dbReference type="PROSITE" id="PS50110">
    <property type="entry name" value="RESPONSE_REGULATORY"/>
    <property type="match status" value="1"/>
</dbReference>
<dbReference type="PROSITE" id="PS50930">
    <property type="entry name" value="HTH_LYTTR"/>
    <property type="match status" value="1"/>
</dbReference>
<dbReference type="EMBL" id="CP014504">
    <property type="protein sequence ID" value="AMP99243.1"/>
    <property type="molecule type" value="Genomic_DNA"/>
</dbReference>
<dbReference type="InterPro" id="IPR007492">
    <property type="entry name" value="LytTR_DNA-bd_dom"/>
</dbReference>
<dbReference type="SUPFAM" id="SSF52172">
    <property type="entry name" value="CheY-like"/>
    <property type="match status" value="1"/>
</dbReference>
<dbReference type="InterPro" id="IPR046947">
    <property type="entry name" value="LytR-like"/>
</dbReference>
<dbReference type="Pfam" id="PF04397">
    <property type="entry name" value="LytTR"/>
    <property type="match status" value="1"/>
</dbReference>
<evidence type="ECO:0008006" key="6">
    <source>
        <dbReference type="Google" id="ProtNLM"/>
    </source>
</evidence>
<dbReference type="KEGG" id="pcm:AY601_2349"/>
<gene>
    <name evidence="4" type="ORF">AY601_2349</name>
</gene>
<evidence type="ECO:0000256" key="1">
    <source>
        <dbReference type="PROSITE-ProRule" id="PRU00169"/>
    </source>
</evidence>
<feature type="domain" description="Response regulatory" evidence="2">
    <location>
        <begin position="4"/>
        <end position="115"/>
    </location>
</feature>
<feature type="modified residue" description="4-aspartylphosphate" evidence="1">
    <location>
        <position position="55"/>
    </location>
</feature>
<dbReference type="Gene3D" id="3.40.50.2300">
    <property type="match status" value="1"/>
</dbReference>
<dbReference type="Proteomes" id="UP000071561">
    <property type="component" value="Chromosome"/>
</dbReference>
<protein>
    <recommendedName>
        <fullName evidence="6">LytTR family two component transcriptional regulator</fullName>
    </recommendedName>
</protein>
<name>A0A127VD02_9SPHI</name>
<keyword evidence="5" id="KW-1185">Reference proteome</keyword>
<dbReference type="InterPro" id="IPR011006">
    <property type="entry name" value="CheY-like_superfamily"/>
</dbReference>
<dbReference type="PANTHER" id="PTHR37299">
    <property type="entry name" value="TRANSCRIPTIONAL REGULATOR-RELATED"/>
    <property type="match status" value="1"/>
</dbReference>
<accession>A0A127VD02</accession>
<dbReference type="InterPro" id="IPR001789">
    <property type="entry name" value="Sig_transdc_resp-reg_receiver"/>
</dbReference>
<proteinExistence type="predicted"/>
<feature type="domain" description="HTH LytTR-type" evidence="3">
    <location>
        <begin position="143"/>
        <end position="210"/>
    </location>
</feature>
<dbReference type="SMART" id="SM00850">
    <property type="entry name" value="LytTR"/>
    <property type="match status" value="1"/>
</dbReference>
<dbReference type="Pfam" id="PF00072">
    <property type="entry name" value="Response_reg"/>
    <property type="match status" value="1"/>
</dbReference>
<dbReference type="OrthoDB" id="9787344at2"/>
<dbReference type="AlphaFoldDB" id="A0A127VD02"/>
<organism evidence="4 5">
    <name type="scientific">Pedobacter cryoconitis</name>
    <dbReference type="NCBI Taxonomy" id="188932"/>
    <lineage>
        <taxon>Bacteria</taxon>
        <taxon>Pseudomonadati</taxon>
        <taxon>Bacteroidota</taxon>
        <taxon>Sphingobacteriia</taxon>
        <taxon>Sphingobacteriales</taxon>
        <taxon>Sphingobacteriaceae</taxon>
        <taxon>Pedobacter</taxon>
    </lineage>
</organism>
<dbReference type="GO" id="GO:0000156">
    <property type="term" value="F:phosphorelay response regulator activity"/>
    <property type="evidence" value="ECO:0007669"/>
    <property type="project" value="InterPro"/>
</dbReference>
<sequence>MNITCYIVDDEYHVISTLREYISEVPYLELVGFNSNPEKGLIEVNRLAPDLVFLDINMPTLDGMDFCQLITTSTKVVFVSGYRDYAFDAFSHNAVDYLLKPVSHKRFMQAIHKVISFVPMLSGKPSAQNVPSAVSHIYIKHGVKGRLIKIEFDDIYYVESNDNQVVFNLENENYIAYVPLKNVLSQLPESSFLRIHKSFVVNHKKISHIEGNMVVLKNKTILQLGNTYKDSFFKYVGLSVLKTIK</sequence>
<keyword evidence="1" id="KW-0597">Phosphoprotein</keyword>
<dbReference type="SMART" id="SM00448">
    <property type="entry name" value="REC"/>
    <property type="match status" value="1"/>
</dbReference>
<evidence type="ECO:0000313" key="5">
    <source>
        <dbReference type="Proteomes" id="UP000071561"/>
    </source>
</evidence>
<dbReference type="RefSeq" id="WP_068400957.1">
    <property type="nucleotide sequence ID" value="NZ_CP014504.1"/>
</dbReference>
<dbReference type="GO" id="GO:0003677">
    <property type="term" value="F:DNA binding"/>
    <property type="evidence" value="ECO:0007669"/>
    <property type="project" value="InterPro"/>
</dbReference>
<evidence type="ECO:0000259" key="2">
    <source>
        <dbReference type="PROSITE" id="PS50110"/>
    </source>
</evidence>
<reference evidence="4 5" key="1">
    <citation type="submission" date="2016-03" db="EMBL/GenBank/DDBJ databases">
        <title>Complete genome sequence of Pedobacter cryoconitis PAMC 27485.</title>
        <authorList>
            <person name="Lee J."/>
            <person name="Kim O.-S."/>
        </authorList>
    </citation>
    <scope>NUCLEOTIDE SEQUENCE [LARGE SCALE GENOMIC DNA]</scope>
    <source>
        <strain evidence="4 5">PAMC 27485</strain>
    </source>
</reference>
<dbReference type="PANTHER" id="PTHR37299:SF1">
    <property type="entry name" value="STAGE 0 SPORULATION PROTEIN A HOMOLOG"/>
    <property type="match status" value="1"/>
</dbReference>
<evidence type="ECO:0000313" key="4">
    <source>
        <dbReference type="EMBL" id="AMP99243.1"/>
    </source>
</evidence>
<evidence type="ECO:0000259" key="3">
    <source>
        <dbReference type="PROSITE" id="PS50930"/>
    </source>
</evidence>